<feature type="region of interest" description="Disordered" evidence="1">
    <location>
        <begin position="75"/>
        <end position="94"/>
    </location>
</feature>
<comment type="caution">
    <text evidence="2">The sequence shown here is derived from an EMBL/GenBank/DDBJ whole genome shotgun (WGS) entry which is preliminary data.</text>
</comment>
<dbReference type="Proteomes" id="UP000258309">
    <property type="component" value="Unassembled WGS sequence"/>
</dbReference>
<reference evidence="2 3" key="1">
    <citation type="submission" date="2018-05" db="EMBL/GenBank/DDBJ databases">
        <title>Draft genome sequence of Scytalidium lignicola DSM 105466, a ubiquitous saprotrophic fungus.</title>
        <authorList>
            <person name="Buettner E."/>
            <person name="Gebauer A.M."/>
            <person name="Hofrichter M."/>
            <person name="Liers C."/>
            <person name="Kellner H."/>
        </authorList>
    </citation>
    <scope>NUCLEOTIDE SEQUENCE [LARGE SCALE GENOMIC DNA]</scope>
    <source>
        <strain evidence="2 3">DSM 105466</strain>
    </source>
</reference>
<accession>A0A3E2GZ71</accession>
<gene>
    <name evidence="2" type="ORF">B7463_g9900</name>
</gene>
<evidence type="ECO:0000256" key="1">
    <source>
        <dbReference type="SAM" id="MobiDB-lite"/>
    </source>
</evidence>
<sequence length="124" mass="13247">MYIATVVFNLKLHPSDPIPSVSFFTVTAETSESTIGPPPFSSSAILILCQTGSAAAAAAAAHEILDRLPLPSGDFGQSQDFQTRPRGLGRTINPSVAEVFQPERKALQGMRSVAFDKQTQSLRS</sequence>
<dbReference type="EMBL" id="NCSJ02000262">
    <property type="protein sequence ID" value="RFU26419.1"/>
    <property type="molecule type" value="Genomic_DNA"/>
</dbReference>
<feature type="non-terminal residue" evidence="2">
    <location>
        <position position="1"/>
    </location>
</feature>
<evidence type="ECO:0000313" key="2">
    <source>
        <dbReference type="EMBL" id="RFU26419.1"/>
    </source>
</evidence>
<dbReference type="AlphaFoldDB" id="A0A3E2GZ71"/>
<proteinExistence type="predicted"/>
<keyword evidence="3" id="KW-1185">Reference proteome</keyword>
<evidence type="ECO:0000313" key="3">
    <source>
        <dbReference type="Proteomes" id="UP000258309"/>
    </source>
</evidence>
<protein>
    <submittedName>
        <fullName evidence="2">Uncharacterized protein</fullName>
    </submittedName>
</protein>
<organism evidence="2 3">
    <name type="scientific">Scytalidium lignicola</name>
    <name type="common">Hyphomycete</name>
    <dbReference type="NCBI Taxonomy" id="5539"/>
    <lineage>
        <taxon>Eukaryota</taxon>
        <taxon>Fungi</taxon>
        <taxon>Dikarya</taxon>
        <taxon>Ascomycota</taxon>
        <taxon>Pezizomycotina</taxon>
        <taxon>Leotiomycetes</taxon>
        <taxon>Leotiomycetes incertae sedis</taxon>
        <taxon>Scytalidium</taxon>
    </lineage>
</organism>
<name>A0A3E2GZ71_SCYLI</name>
<feature type="non-terminal residue" evidence="2">
    <location>
        <position position="124"/>
    </location>
</feature>